<comment type="caution">
    <text evidence="8">The sequence shown here is derived from an EMBL/GenBank/DDBJ whole genome shotgun (WGS) entry which is preliminary data.</text>
</comment>
<keyword evidence="9" id="KW-1185">Reference proteome</keyword>
<dbReference type="InterPro" id="IPR036291">
    <property type="entry name" value="NAD(P)-bd_dom_sf"/>
</dbReference>
<evidence type="ECO:0000256" key="2">
    <source>
        <dbReference type="ARBA" id="ARBA00023002"/>
    </source>
</evidence>
<dbReference type="EMBL" id="JQCD01000024">
    <property type="protein sequence ID" value="KRN76789.1"/>
    <property type="molecule type" value="Genomic_DNA"/>
</dbReference>
<dbReference type="PATRIC" id="fig|1620.3.peg.302"/>
<feature type="domain" description="Lactate/malate dehydrogenase N-terminal" evidence="6">
    <location>
        <begin position="4"/>
        <end position="146"/>
    </location>
</feature>
<feature type="active site" description="Proton acceptor" evidence="3">
    <location>
        <position position="179"/>
    </location>
</feature>
<evidence type="ECO:0000256" key="5">
    <source>
        <dbReference type="RuleBase" id="RU003369"/>
    </source>
</evidence>
<dbReference type="SUPFAM" id="SSF51735">
    <property type="entry name" value="NAD(P)-binding Rossmann-fold domains"/>
    <property type="match status" value="1"/>
</dbReference>
<dbReference type="GO" id="GO:0006089">
    <property type="term" value="P:lactate metabolic process"/>
    <property type="evidence" value="ECO:0007669"/>
    <property type="project" value="TreeGrafter"/>
</dbReference>
<dbReference type="Gene3D" id="3.40.50.720">
    <property type="entry name" value="NAD(P)-binding Rossmann-like Domain"/>
    <property type="match status" value="1"/>
</dbReference>
<evidence type="ECO:0000313" key="9">
    <source>
        <dbReference type="Proteomes" id="UP000051673"/>
    </source>
</evidence>
<reference evidence="8 9" key="1">
    <citation type="journal article" date="2015" name="Genome Announc.">
        <title>Expanding the biotechnology potential of lactobacilli through comparative genomics of 213 strains and associated genera.</title>
        <authorList>
            <person name="Sun Z."/>
            <person name="Harris H.M."/>
            <person name="McCann A."/>
            <person name="Guo C."/>
            <person name="Argimon S."/>
            <person name="Zhang W."/>
            <person name="Yang X."/>
            <person name="Jeffery I.B."/>
            <person name="Cooney J.C."/>
            <person name="Kagawa T.F."/>
            <person name="Liu W."/>
            <person name="Song Y."/>
            <person name="Salvetti E."/>
            <person name="Wrobel A."/>
            <person name="Rasinkangas P."/>
            <person name="Parkhill J."/>
            <person name="Rea M.C."/>
            <person name="O'Sullivan O."/>
            <person name="Ritari J."/>
            <person name="Douillard F.P."/>
            <person name="Paul Ross R."/>
            <person name="Yang R."/>
            <person name="Briner A.E."/>
            <person name="Felis G.E."/>
            <person name="de Vos W.M."/>
            <person name="Barrangou R."/>
            <person name="Klaenhammer T.R."/>
            <person name="Caufield P.W."/>
            <person name="Cui Y."/>
            <person name="Zhang H."/>
            <person name="O'Toole P.W."/>
        </authorList>
    </citation>
    <scope>NUCLEOTIDE SEQUENCE [LARGE SCALE GENOMIC DNA]</scope>
    <source>
        <strain evidence="8 9">DSM 20014</strain>
    </source>
</reference>
<dbReference type="PANTHER" id="PTHR43128:SF31">
    <property type="entry name" value="L-LACTATE DEHYDROGENASE"/>
    <property type="match status" value="1"/>
</dbReference>
<dbReference type="InterPro" id="IPR022383">
    <property type="entry name" value="Lactate/malate_DH_C"/>
</dbReference>
<sequence length="310" mass="33005">MSRKIGIIGVGSVGGAIAHGLIAQGVADDYVLINRGEDKAVANQLDFQDAMGNLETHANITINDWSALGDADVIISTLGNMKMQQDNPSGDRFAELKFTSSMVQSVGTNIKESGFNGTLIVISNPVDVITTMFKDVTGLPANQVLGTGALLDTARMQRILGSKLNIDPRSVSGYILGEHGNSQVPAWSTVRALGQPIEKLAESRGIDLSETADEIRKGGFAIVNGKGHTSYGVATAAIRIAKAVMADSREELVVSTLRPEYDVYLSYPVIVGRGGAVENCELDLTATELEELNASHAFIVEQYQQIKATL</sequence>
<dbReference type="STRING" id="1620.IV67_GL000297"/>
<gene>
    <name evidence="8" type="ORF">IV67_GL000297</name>
</gene>
<evidence type="ECO:0000256" key="3">
    <source>
        <dbReference type="PIRSR" id="PIRSR000102-1"/>
    </source>
</evidence>
<evidence type="ECO:0000259" key="6">
    <source>
        <dbReference type="Pfam" id="PF00056"/>
    </source>
</evidence>
<dbReference type="Gene3D" id="3.90.110.10">
    <property type="entry name" value="Lactate dehydrogenase/glycoside hydrolase, family 4, C-terminal"/>
    <property type="match status" value="1"/>
</dbReference>
<dbReference type="OrthoDB" id="9802969at2"/>
<dbReference type="PIRSF" id="PIRSF000102">
    <property type="entry name" value="Lac_mal_DH"/>
    <property type="match status" value="1"/>
</dbReference>
<dbReference type="Pfam" id="PF00056">
    <property type="entry name" value="Ldh_1_N"/>
    <property type="match status" value="1"/>
</dbReference>
<evidence type="ECO:0000256" key="1">
    <source>
        <dbReference type="ARBA" id="ARBA00006054"/>
    </source>
</evidence>
<feature type="domain" description="Lactate/malate dehydrogenase C-terminal" evidence="7">
    <location>
        <begin position="151"/>
        <end position="306"/>
    </location>
</feature>
<dbReference type="InterPro" id="IPR001557">
    <property type="entry name" value="L-lactate/malate_DH"/>
</dbReference>
<keyword evidence="2 5" id="KW-0560">Oxidoreductase</keyword>
<feature type="binding site" evidence="4">
    <location>
        <begin position="122"/>
        <end position="124"/>
    </location>
    <ligand>
        <name>NAD(+)</name>
        <dbReference type="ChEBI" id="CHEBI:57540"/>
    </ligand>
</feature>
<name>A0A0R2JN26_9LACO</name>
<dbReference type="PANTHER" id="PTHR43128">
    <property type="entry name" value="L-2-HYDROXYCARBOXYLATE DEHYDROGENASE (NAD(P)(+))"/>
    <property type="match status" value="1"/>
</dbReference>
<dbReference type="RefSeq" id="WP_057787482.1">
    <property type="nucleotide sequence ID" value="NZ_JQCD01000024.1"/>
</dbReference>
<dbReference type="GO" id="GO:0004459">
    <property type="term" value="F:L-lactate dehydrogenase (NAD+) activity"/>
    <property type="evidence" value="ECO:0007669"/>
    <property type="project" value="InterPro"/>
</dbReference>
<feature type="binding site" evidence="4">
    <location>
        <begin position="9"/>
        <end position="14"/>
    </location>
    <ligand>
        <name>NAD(+)</name>
        <dbReference type="ChEBI" id="CHEBI:57540"/>
    </ligand>
</feature>
<proteinExistence type="inferred from homology"/>
<protein>
    <submittedName>
        <fullName evidence="8">L-2-hydroxyisocaproate dehydrogenase</fullName>
    </submittedName>
</protein>
<dbReference type="AlphaFoldDB" id="A0A0R2JN26"/>
<comment type="similarity">
    <text evidence="1">Belongs to the LDH/MDH superfamily. LDH family.</text>
</comment>
<evidence type="ECO:0000313" key="8">
    <source>
        <dbReference type="EMBL" id="KRN76789.1"/>
    </source>
</evidence>
<dbReference type="PRINTS" id="PR00086">
    <property type="entry name" value="LLDHDRGNASE"/>
</dbReference>
<dbReference type="InterPro" id="IPR018177">
    <property type="entry name" value="L-lactate_DH_AS"/>
</dbReference>
<dbReference type="InterPro" id="IPR001236">
    <property type="entry name" value="Lactate/malate_DH_N"/>
</dbReference>
<evidence type="ECO:0000256" key="4">
    <source>
        <dbReference type="PIRSR" id="PIRSR000102-3"/>
    </source>
</evidence>
<dbReference type="Pfam" id="PF02866">
    <property type="entry name" value="Ldh_1_C"/>
    <property type="match status" value="1"/>
</dbReference>
<organism evidence="8 9">
    <name type="scientific">Weissella minor</name>
    <dbReference type="NCBI Taxonomy" id="1620"/>
    <lineage>
        <taxon>Bacteria</taxon>
        <taxon>Bacillati</taxon>
        <taxon>Bacillota</taxon>
        <taxon>Bacilli</taxon>
        <taxon>Lactobacillales</taxon>
        <taxon>Lactobacillaceae</taxon>
        <taxon>Weissella</taxon>
    </lineage>
</organism>
<dbReference type="PROSITE" id="PS00064">
    <property type="entry name" value="L_LDH"/>
    <property type="match status" value="1"/>
</dbReference>
<evidence type="ECO:0000259" key="7">
    <source>
        <dbReference type="Pfam" id="PF02866"/>
    </source>
</evidence>
<dbReference type="InterPro" id="IPR015955">
    <property type="entry name" value="Lactate_DH/Glyco_Ohase_4_C"/>
</dbReference>
<accession>A0A0R2JN26</accession>
<keyword evidence="4" id="KW-0520">NAD</keyword>
<dbReference type="SUPFAM" id="SSF56327">
    <property type="entry name" value="LDH C-terminal domain-like"/>
    <property type="match status" value="1"/>
</dbReference>
<dbReference type="Proteomes" id="UP000051673">
    <property type="component" value="Unassembled WGS sequence"/>
</dbReference>